<proteinExistence type="predicted"/>
<accession>A0ABR0BV04</accession>
<organism evidence="2 3">
    <name type="scientific">Purpureocillium lilacinum</name>
    <name type="common">Paecilomyces lilacinus</name>
    <dbReference type="NCBI Taxonomy" id="33203"/>
    <lineage>
        <taxon>Eukaryota</taxon>
        <taxon>Fungi</taxon>
        <taxon>Dikarya</taxon>
        <taxon>Ascomycota</taxon>
        <taxon>Pezizomycotina</taxon>
        <taxon>Sordariomycetes</taxon>
        <taxon>Hypocreomycetidae</taxon>
        <taxon>Hypocreales</taxon>
        <taxon>Ophiocordycipitaceae</taxon>
        <taxon>Purpureocillium</taxon>
    </lineage>
</organism>
<evidence type="ECO:0000313" key="2">
    <source>
        <dbReference type="EMBL" id="KAK4087817.1"/>
    </source>
</evidence>
<feature type="region of interest" description="Disordered" evidence="1">
    <location>
        <begin position="228"/>
        <end position="279"/>
    </location>
</feature>
<evidence type="ECO:0000313" key="3">
    <source>
        <dbReference type="Proteomes" id="UP001287286"/>
    </source>
</evidence>
<name>A0ABR0BV04_PURLI</name>
<sequence length="279" mass="28873">MGRTPPPPGALEAAICLPVALDSLFHVCPSVHVMPLVAALTARPGAATTTSSLDGAPLWHNAAVPVQGGGGSGCAPSGPCCIAQSLPLPWGSPAPNRGQRLSLVWNTALVSSREHARQHRQCRLLFQAHLGGPAALARPSIVGRGRLGHAGQWAFIIRGGASRVKTAACQQTDVTSARSAPIPMSAQPLDGDIHVRICTRDPARAAWPGPLASVVQAPFMCKATTSPALGRASDPDAIQLPDLASGVAPSTPSNCGCSPRQNHGHDSQFNTGNRRQRID</sequence>
<gene>
    <name evidence="2" type="ORF">Purlil1_7874</name>
</gene>
<keyword evidence="3" id="KW-1185">Reference proteome</keyword>
<evidence type="ECO:0000256" key="1">
    <source>
        <dbReference type="SAM" id="MobiDB-lite"/>
    </source>
</evidence>
<reference evidence="2 3" key="1">
    <citation type="journal article" date="2024" name="Microbiol. Resour. Announc.">
        <title>Genome annotations for the ascomycete fungi Trichoderma harzianum, Trichoderma aggressivum, and Purpureocillium lilacinum.</title>
        <authorList>
            <person name="Beijen E.P.W."/>
            <person name="Ohm R.A."/>
        </authorList>
    </citation>
    <scope>NUCLEOTIDE SEQUENCE [LARGE SCALE GENOMIC DNA]</scope>
    <source>
        <strain evidence="2 3">CBS 150709</strain>
    </source>
</reference>
<dbReference type="Proteomes" id="UP001287286">
    <property type="component" value="Unassembled WGS sequence"/>
</dbReference>
<dbReference type="EMBL" id="JAWRVI010000029">
    <property type="protein sequence ID" value="KAK4087817.1"/>
    <property type="molecule type" value="Genomic_DNA"/>
</dbReference>
<feature type="compositionally biased region" description="Polar residues" evidence="1">
    <location>
        <begin position="248"/>
        <end position="273"/>
    </location>
</feature>
<comment type="caution">
    <text evidence="2">The sequence shown here is derived from an EMBL/GenBank/DDBJ whole genome shotgun (WGS) entry which is preliminary data.</text>
</comment>
<protein>
    <submittedName>
        <fullName evidence="2">Uncharacterized protein</fullName>
    </submittedName>
</protein>